<dbReference type="EMBL" id="CP048287">
    <property type="protein sequence ID" value="QHW35615.1"/>
    <property type="molecule type" value="Genomic_DNA"/>
</dbReference>
<organism evidence="1 2">
    <name type="scientific">Paenibacillus rhizovicinus</name>
    <dbReference type="NCBI Taxonomy" id="2704463"/>
    <lineage>
        <taxon>Bacteria</taxon>
        <taxon>Bacillati</taxon>
        <taxon>Bacillota</taxon>
        <taxon>Bacilli</taxon>
        <taxon>Bacillales</taxon>
        <taxon>Paenibacillaceae</taxon>
        <taxon>Paenibacillus</taxon>
    </lineage>
</organism>
<keyword evidence="2" id="KW-1185">Reference proteome</keyword>
<dbReference type="Proteomes" id="UP000479114">
    <property type="component" value="Plasmid unnamed1"/>
</dbReference>
<name>A0A6C0PB81_9BACL</name>
<gene>
    <name evidence="1" type="ORF">GZH47_31835</name>
</gene>
<proteinExistence type="predicted"/>
<evidence type="ECO:0000313" key="2">
    <source>
        <dbReference type="Proteomes" id="UP000479114"/>
    </source>
</evidence>
<reference evidence="1 2" key="1">
    <citation type="submission" date="2020-02" db="EMBL/GenBank/DDBJ databases">
        <title>Paenibacillus sp. nov., isolated from rhizosphere soil of tomato.</title>
        <authorList>
            <person name="Weon H.-Y."/>
            <person name="Lee S.A."/>
        </authorList>
    </citation>
    <scope>NUCLEOTIDE SEQUENCE [LARGE SCALE GENOMIC DNA]</scope>
    <source>
        <strain evidence="1 2">14171R-81</strain>
        <plasmid evidence="1 2">unnamed1</plasmid>
    </source>
</reference>
<evidence type="ECO:0000313" key="1">
    <source>
        <dbReference type="EMBL" id="QHW35615.1"/>
    </source>
</evidence>
<dbReference type="KEGG" id="prz:GZH47_31835"/>
<keyword evidence="1" id="KW-0614">Plasmid</keyword>
<dbReference type="AlphaFoldDB" id="A0A6C0PB81"/>
<protein>
    <submittedName>
        <fullName evidence="1">Uncharacterized protein</fullName>
    </submittedName>
</protein>
<geneLocation type="plasmid" evidence="1 2">
    <name>unnamed1</name>
</geneLocation>
<sequence length="102" mass="11876">MENVNTKNLYIKSWYLSELLIEERLAASKLHWKRIDRQFFFAVTPTTYDDVLDAIGPLNQENGSKIHESDIDYVNATEEEIEQQLNALYGENVVLSIVREEV</sequence>
<accession>A0A6C0PB81</accession>